<keyword evidence="4 7" id="KW-0560">Oxidoreductase</keyword>
<dbReference type="Pfam" id="PF01494">
    <property type="entry name" value="FAD_binding_3"/>
    <property type="match status" value="1"/>
</dbReference>
<dbReference type="GO" id="GO:0018669">
    <property type="term" value="F:3-hydroxybenzoate 6-monooxygenase activity"/>
    <property type="evidence" value="ECO:0007669"/>
    <property type="project" value="UniProtKB-EC"/>
</dbReference>
<dbReference type="AlphaFoldDB" id="A0A7K0CG94"/>
<dbReference type="Gene3D" id="3.50.50.60">
    <property type="entry name" value="FAD/NAD(P)-binding domain"/>
    <property type="match status" value="1"/>
</dbReference>
<evidence type="ECO:0000256" key="2">
    <source>
        <dbReference type="ARBA" id="ARBA00022630"/>
    </source>
</evidence>
<feature type="domain" description="FAD-binding" evidence="6">
    <location>
        <begin position="8"/>
        <end position="344"/>
    </location>
</feature>
<dbReference type="RefSeq" id="WP_323377853.1">
    <property type="nucleotide sequence ID" value="NZ_WEGJ01000007.1"/>
</dbReference>
<evidence type="ECO:0000259" key="6">
    <source>
        <dbReference type="Pfam" id="PF01494"/>
    </source>
</evidence>
<dbReference type="PRINTS" id="PR00420">
    <property type="entry name" value="RNGMNOXGNASE"/>
</dbReference>
<name>A0A7K0CG94_9ACTN</name>
<evidence type="ECO:0000256" key="3">
    <source>
        <dbReference type="ARBA" id="ARBA00022827"/>
    </source>
</evidence>
<dbReference type="EMBL" id="WEGJ01000007">
    <property type="protein sequence ID" value="MQY12495.1"/>
    <property type="molecule type" value="Genomic_DNA"/>
</dbReference>
<comment type="cofactor">
    <cofactor evidence="1">
        <name>FAD</name>
        <dbReference type="ChEBI" id="CHEBI:57692"/>
    </cofactor>
</comment>
<dbReference type="InterPro" id="IPR036188">
    <property type="entry name" value="FAD/NAD-bd_sf"/>
</dbReference>
<dbReference type="GO" id="GO:0071949">
    <property type="term" value="F:FAD binding"/>
    <property type="evidence" value="ECO:0007669"/>
    <property type="project" value="InterPro"/>
</dbReference>
<keyword evidence="5" id="KW-0503">Monooxygenase</keyword>
<evidence type="ECO:0000313" key="7">
    <source>
        <dbReference type="EMBL" id="MQY12495.1"/>
    </source>
</evidence>
<evidence type="ECO:0000313" key="8">
    <source>
        <dbReference type="Proteomes" id="UP000466345"/>
    </source>
</evidence>
<accession>A0A7K0CG94</accession>
<gene>
    <name evidence="7" type="primary">xlnD_3</name>
    <name evidence="7" type="ORF">SRB5_26290</name>
</gene>
<evidence type="ECO:0000256" key="5">
    <source>
        <dbReference type="ARBA" id="ARBA00023033"/>
    </source>
</evidence>
<dbReference type="PANTHER" id="PTHR13789:SF318">
    <property type="entry name" value="GERANYLGERANYL DIPHOSPHATE REDUCTASE"/>
    <property type="match status" value="1"/>
</dbReference>
<reference evidence="7 8" key="1">
    <citation type="submission" date="2019-10" db="EMBL/GenBank/DDBJ databases">
        <title>Streptomyces smaragdinus sp. nov. and Streptomyces fabii sp. nov., isolated from the gut of fungus growing-termite Macrotermes natalensis.</title>
        <authorList>
            <person name="Schwitalla J."/>
            <person name="Benndorf R."/>
            <person name="Martin K."/>
            <person name="De Beer W."/>
            <person name="Kaster A.-K."/>
            <person name="Vollmers J."/>
            <person name="Poulsen M."/>
            <person name="Beemelmanns C."/>
        </authorList>
    </citation>
    <scope>NUCLEOTIDE SEQUENCE [LARGE SCALE GENOMIC DNA]</scope>
    <source>
        <strain evidence="7 8">RB5</strain>
    </source>
</reference>
<organism evidence="7 8">
    <name type="scientific">Streptomyces smaragdinus</name>
    <dbReference type="NCBI Taxonomy" id="2585196"/>
    <lineage>
        <taxon>Bacteria</taxon>
        <taxon>Bacillati</taxon>
        <taxon>Actinomycetota</taxon>
        <taxon>Actinomycetes</taxon>
        <taxon>Kitasatosporales</taxon>
        <taxon>Streptomycetaceae</taxon>
        <taxon>Streptomyces</taxon>
    </lineage>
</organism>
<dbReference type="SUPFAM" id="SSF51905">
    <property type="entry name" value="FAD/NAD(P)-binding domain"/>
    <property type="match status" value="1"/>
</dbReference>
<dbReference type="SUPFAM" id="SSF54373">
    <property type="entry name" value="FAD-linked reductases, C-terminal domain"/>
    <property type="match status" value="1"/>
</dbReference>
<dbReference type="InterPro" id="IPR002938">
    <property type="entry name" value="FAD-bd"/>
</dbReference>
<dbReference type="PANTHER" id="PTHR13789">
    <property type="entry name" value="MONOOXYGENASE"/>
    <property type="match status" value="1"/>
</dbReference>
<sequence length="391" mass="41212">MTAPARPRVLVVGAGIGGLTLAAVLTRLGIPCEVYERAERLTEAGAGLQLAPNAVRPLLRLGLGPALREHGVRFAASEVRGRRDEPIARTELGDDCERRFAAPCYGMHRRHLHAALRAAAGRAPLRLGHRVVGVEDHGEGARVVFADGSDRWADLVVGADGIRSVVRGSLADDAPVFAGFGAYRALVPAERLPRAAREPVVRVWMGPGRHLVSYPVAGGGLVGFAAILPLDAPPADPVAEPGGLRAAFTGWRGLVPDLLGAADTVRVWALQDREPLARWATGRVTVLGDAAHPMLPFLAQGANQAVEDAVELAAALVMCGGDVPAALTCYEAARSPRTTAIQRRAREHAAALHLPDGPGRRARDAALGRTPGLDDRAWLYGHRAGVVRVPA</sequence>
<evidence type="ECO:0000256" key="4">
    <source>
        <dbReference type="ARBA" id="ARBA00023002"/>
    </source>
</evidence>
<keyword evidence="8" id="KW-1185">Reference proteome</keyword>
<keyword evidence="3" id="KW-0274">FAD</keyword>
<evidence type="ECO:0000256" key="1">
    <source>
        <dbReference type="ARBA" id="ARBA00001974"/>
    </source>
</evidence>
<keyword evidence="2" id="KW-0285">Flavoprotein</keyword>
<protein>
    <submittedName>
        <fullName evidence="7">3-hydroxybenzoate 6-hydroxylase 1</fullName>
        <ecNumber evidence="7">1.14.13.24</ecNumber>
    </submittedName>
</protein>
<dbReference type="Proteomes" id="UP000466345">
    <property type="component" value="Unassembled WGS sequence"/>
</dbReference>
<comment type="caution">
    <text evidence="7">The sequence shown here is derived from an EMBL/GenBank/DDBJ whole genome shotgun (WGS) entry which is preliminary data.</text>
</comment>
<proteinExistence type="predicted"/>
<dbReference type="InterPro" id="IPR050493">
    <property type="entry name" value="FAD-dep_Monooxygenase_BioMet"/>
</dbReference>
<dbReference type="EC" id="1.14.13.24" evidence="7"/>